<comment type="pathway">
    <text evidence="8">Cofactor biosynthesis; NAD(+) biosynthesis; NAD(+) from deamido-NAD(+) (ammonia route): step 1/1.</text>
</comment>
<dbReference type="EMBL" id="PFGP01000007">
    <property type="protein sequence ID" value="PIW67002.1"/>
    <property type="molecule type" value="Genomic_DNA"/>
</dbReference>
<evidence type="ECO:0000256" key="2">
    <source>
        <dbReference type="ARBA" id="ARBA00022598"/>
    </source>
</evidence>
<feature type="binding site" description="in other chain" evidence="8">
    <location>
        <position position="140"/>
    </location>
    <ligand>
        <name>deamido-NAD(+)</name>
        <dbReference type="ChEBI" id="CHEBI:58437"/>
        <note>ligand shared between two neighboring subunits</note>
    </ligand>
</feature>
<dbReference type="GO" id="GO:0005737">
    <property type="term" value="C:cytoplasm"/>
    <property type="evidence" value="ECO:0007669"/>
    <property type="project" value="InterPro"/>
</dbReference>
<dbReference type="HAMAP" id="MF_00193">
    <property type="entry name" value="NadE_ammonia_dep"/>
    <property type="match status" value="1"/>
</dbReference>
<keyword evidence="2 8" id="KW-0436">Ligase</keyword>
<evidence type="ECO:0000256" key="9">
    <source>
        <dbReference type="RuleBase" id="RU003811"/>
    </source>
</evidence>
<keyword evidence="4 8" id="KW-0547">Nucleotide-binding</keyword>
<dbReference type="InterPro" id="IPR014729">
    <property type="entry name" value="Rossmann-like_a/b/a_fold"/>
</dbReference>
<comment type="caution">
    <text evidence="12">The sequence shown here is derived from an EMBL/GenBank/DDBJ whole genome shotgun (WGS) entry which is preliminary data.</text>
</comment>
<feature type="binding site" evidence="8">
    <location>
        <position position="132"/>
    </location>
    <ligand>
        <name>Mg(2+)</name>
        <dbReference type="ChEBI" id="CHEBI:18420"/>
    </ligand>
</feature>
<dbReference type="GO" id="GO:0004359">
    <property type="term" value="F:glutaminase activity"/>
    <property type="evidence" value="ECO:0007669"/>
    <property type="project" value="InterPro"/>
</dbReference>
<dbReference type="CDD" id="cd00553">
    <property type="entry name" value="NAD_synthase"/>
    <property type="match status" value="1"/>
</dbReference>
<dbReference type="GO" id="GO:0046872">
    <property type="term" value="F:metal ion binding"/>
    <property type="evidence" value="ECO:0007669"/>
    <property type="project" value="UniProtKB-KW"/>
</dbReference>
<feature type="binding site" description="in other chain" evidence="8">
    <location>
        <position position="107"/>
    </location>
    <ligand>
        <name>deamido-NAD(+)</name>
        <dbReference type="ChEBI" id="CHEBI:58437"/>
        <note>ligand shared between two neighboring subunits</note>
    </ligand>
</feature>
<dbReference type="Gene3D" id="3.40.50.620">
    <property type="entry name" value="HUPs"/>
    <property type="match status" value="1"/>
</dbReference>
<evidence type="ECO:0000259" key="11">
    <source>
        <dbReference type="Pfam" id="PF02540"/>
    </source>
</evidence>
<feature type="binding site" evidence="8">
    <location>
        <position position="156"/>
    </location>
    <ligand>
        <name>ATP</name>
        <dbReference type="ChEBI" id="CHEBI:30616"/>
    </ligand>
</feature>
<dbReference type="UniPathway" id="UPA00253">
    <property type="reaction ID" value="UER00333"/>
</dbReference>
<evidence type="ECO:0000256" key="10">
    <source>
        <dbReference type="RuleBase" id="RU003812"/>
    </source>
</evidence>
<dbReference type="InterPro" id="IPR022926">
    <property type="entry name" value="NH(3)-dep_NAD(+)_synth"/>
</dbReference>
<keyword evidence="3 8" id="KW-0479">Metal-binding</keyword>
<keyword evidence="6 8" id="KW-0460">Magnesium</keyword>
<keyword evidence="5 8" id="KW-0067">ATP-binding</keyword>
<dbReference type="GO" id="GO:0005524">
    <property type="term" value="F:ATP binding"/>
    <property type="evidence" value="ECO:0007669"/>
    <property type="project" value="UniProtKB-UniRule"/>
</dbReference>
<dbReference type="AlphaFoldDB" id="A0A2J0LGL9"/>
<dbReference type="NCBIfam" id="NF010587">
    <property type="entry name" value="PRK13980.1"/>
    <property type="match status" value="1"/>
</dbReference>
<sequence>MKTLEDKLVKWLKAKMKEAGAKGLICGISGGIDSAVVAALIKKAADKNHLCLIMPCHSIKNDETDAKLLVKTIKLNLQRIELTGAYDALINVLPAASDLAKANLKPRLRMITLYYFANKLNYLVVGTGNKSEAMMGYFTKYGDGGVDLLPLANLLKRDVRKLAERLNVPQRIIDKPPSAGLWHGQTDEEEMGVTYNQLDAILEDLEKSRKPKAEKKVISKIKAKIKFSSHKRSAPEAFKA</sequence>
<gene>
    <name evidence="8" type="primary">nadE</name>
    <name evidence="12" type="ORF">COW11_00360</name>
</gene>
<feature type="binding site" evidence="8">
    <location>
        <position position="178"/>
    </location>
    <ligand>
        <name>ATP</name>
        <dbReference type="ChEBI" id="CHEBI:30616"/>
    </ligand>
</feature>
<dbReference type="Pfam" id="PF02540">
    <property type="entry name" value="NAD_synthase"/>
    <property type="match status" value="1"/>
</dbReference>
<dbReference type="GO" id="GO:0003952">
    <property type="term" value="F:NAD+ synthase (glutamine-hydrolyzing) activity"/>
    <property type="evidence" value="ECO:0007669"/>
    <property type="project" value="InterPro"/>
</dbReference>
<dbReference type="NCBIfam" id="TIGR00552">
    <property type="entry name" value="nadE"/>
    <property type="match status" value="1"/>
</dbReference>
<accession>A0A2J0LGL9</accession>
<comment type="similarity">
    <text evidence="1 8 9">Belongs to the NAD synthetase family.</text>
</comment>
<organism evidence="12 13">
    <name type="scientific">Candidatus Taenaricola geysiri</name>
    <dbReference type="NCBI Taxonomy" id="1974752"/>
    <lineage>
        <taxon>Bacteria</taxon>
        <taxon>Pseudomonadati</taxon>
        <taxon>Candidatus Omnitrophota</taxon>
        <taxon>Candidatus Taenaricola</taxon>
    </lineage>
</organism>
<evidence type="ECO:0000313" key="13">
    <source>
        <dbReference type="Proteomes" id="UP000231267"/>
    </source>
</evidence>
<feature type="binding site" description="in other chain" evidence="8">
    <location>
        <begin position="230"/>
        <end position="231"/>
    </location>
    <ligand>
        <name>deamido-NAD(+)</name>
        <dbReference type="ChEBI" id="CHEBI:58437"/>
        <note>ligand shared between two neighboring subunits</note>
    </ligand>
</feature>
<evidence type="ECO:0000256" key="4">
    <source>
        <dbReference type="ARBA" id="ARBA00022741"/>
    </source>
</evidence>
<evidence type="ECO:0000256" key="8">
    <source>
        <dbReference type="HAMAP-Rule" id="MF_00193"/>
    </source>
</evidence>
<dbReference type="GO" id="GO:0009435">
    <property type="term" value="P:NAD+ biosynthetic process"/>
    <property type="evidence" value="ECO:0007669"/>
    <property type="project" value="UniProtKB-UniRule"/>
</dbReference>
<feature type="binding site" evidence="8">
    <location>
        <begin position="27"/>
        <end position="34"/>
    </location>
    <ligand>
        <name>ATP</name>
        <dbReference type="ChEBI" id="CHEBI:30616"/>
    </ligand>
</feature>
<comment type="function">
    <text evidence="8">Catalyzes the ATP-dependent amidation of deamido-NAD to form NAD. Uses ammonia as a nitrogen source.</text>
</comment>
<dbReference type="GO" id="GO:0008795">
    <property type="term" value="F:NAD+ synthase activity"/>
    <property type="evidence" value="ECO:0007669"/>
    <property type="project" value="UniProtKB-UniRule"/>
</dbReference>
<feature type="domain" description="NAD/GMP synthase" evidence="11">
    <location>
        <begin position="7"/>
        <end position="235"/>
    </location>
</feature>
<keyword evidence="7 8" id="KW-0520">NAD</keyword>
<evidence type="ECO:0000256" key="1">
    <source>
        <dbReference type="ARBA" id="ARBA00005859"/>
    </source>
</evidence>
<dbReference type="InterPro" id="IPR003694">
    <property type="entry name" value="NAD_synthase"/>
</dbReference>
<evidence type="ECO:0000256" key="5">
    <source>
        <dbReference type="ARBA" id="ARBA00022840"/>
    </source>
</evidence>
<evidence type="ECO:0000313" key="12">
    <source>
        <dbReference type="EMBL" id="PIW67002.1"/>
    </source>
</evidence>
<feature type="binding site" evidence="8">
    <location>
        <position position="33"/>
    </location>
    <ligand>
        <name>Mg(2+)</name>
        <dbReference type="ChEBI" id="CHEBI:18420"/>
    </ligand>
</feature>
<evidence type="ECO:0000256" key="3">
    <source>
        <dbReference type="ARBA" id="ARBA00022723"/>
    </source>
</evidence>
<proteinExistence type="inferred from homology"/>
<evidence type="ECO:0000256" key="7">
    <source>
        <dbReference type="ARBA" id="ARBA00023027"/>
    </source>
</evidence>
<name>A0A2J0LGL9_9BACT</name>
<evidence type="ECO:0000256" key="6">
    <source>
        <dbReference type="ARBA" id="ARBA00022842"/>
    </source>
</evidence>
<dbReference type="PANTHER" id="PTHR23090">
    <property type="entry name" value="NH 3 /GLUTAMINE-DEPENDENT NAD + SYNTHETASE"/>
    <property type="match status" value="1"/>
</dbReference>
<dbReference type="Proteomes" id="UP000231267">
    <property type="component" value="Unassembled WGS sequence"/>
</dbReference>
<feature type="binding site" evidence="8">
    <location>
        <position position="147"/>
    </location>
    <ligand>
        <name>deamido-NAD(+)</name>
        <dbReference type="ChEBI" id="CHEBI:58437"/>
        <note>ligand shared between two neighboring subunits</note>
    </ligand>
</feature>
<reference evidence="12 13" key="1">
    <citation type="submission" date="2017-09" db="EMBL/GenBank/DDBJ databases">
        <title>Depth-based differentiation of microbial function through sediment-hosted aquifers and enrichment of novel symbionts in the deep terrestrial subsurface.</title>
        <authorList>
            <person name="Probst A.J."/>
            <person name="Ladd B."/>
            <person name="Jarett J.K."/>
            <person name="Geller-Mcgrath D.E."/>
            <person name="Sieber C.M."/>
            <person name="Emerson J.B."/>
            <person name="Anantharaman K."/>
            <person name="Thomas B.C."/>
            <person name="Malmstrom R."/>
            <person name="Stieglmeier M."/>
            <person name="Klingl A."/>
            <person name="Woyke T."/>
            <person name="Ryan C.M."/>
            <person name="Banfield J.F."/>
        </authorList>
    </citation>
    <scope>NUCLEOTIDE SEQUENCE [LARGE SCALE GENOMIC DNA]</scope>
    <source>
        <strain evidence="12">CG12_big_fil_rev_8_21_14_0_65_43_15</strain>
    </source>
</reference>
<dbReference type="EC" id="6.3.1.5" evidence="8 10"/>
<dbReference type="InterPro" id="IPR022310">
    <property type="entry name" value="NAD/GMP_synthase"/>
</dbReference>
<feature type="binding site" evidence="8">
    <location>
        <position position="127"/>
    </location>
    <ligand>
        <name>ATP</name>
        <dbReference type="ChEBI" id="CHEBI:30616"/>
    </ligand>
</feature>
<comment type="subunit">
    <text evidence="8">Homodimer.</text>
</comment>
<dbReference type="SUPFAM" id="SSF52402">
    <property type="entry name" value="Adenine nucleotide alpha hydrolases-like"/>
    <property type="match status" value="1"/>
</dbReference>
<dbReference type="PANTHER" id="PTHR23090:SF9">
    <property type="entry name" value="GLUTAMINE-DEPENDENT NAD(+) SYNTHETASE"/>
    <property type="match status" value="1"/>
</dbReference>
<protein>
    <recommendedName>
        <fullName evidence="8 10">NH(3)-dependent NAD(+) synthetase</fullName>
        <ecNumber evidence="8 10">6.3.1.5</ecNumber>
    </recommendedName>
</protein>
<comment type="catalytic activity">
    <reaction evidence="8 10">
        <text>deamido-NAD(+) + NH4(+) + ATP = AMP + diphosphate + NAD(+) + H(+)</text>
        <dbReference type="Rhea" id="RHEA:21188"/>
        <dbReference type="ChEBI" id="CHEBI:15378"/>
        <dbReference type="ChEBI" id="CHEBI:28938"/>
        <dbReference type="ChEBI" id="CHEBI:30616"/>
        <dbReference type="ChEBI" id="CHEBI:33019"/>
        <dbReference type="ChEBI" id="CHEBI:57540"/>
        <dbReference type="ChEBI" id="CHEBI:58437"/>
        <dbReference type="ChEBI" id="CHEBI:456215"/>
        <dbReference type="EC" id="6.3.1.5"/>
    </reaction>
</comment>